<gene>
    <name evidence="11" type="ORF">IAD32_08860</name>
</gene>
<comment type="catalytic activity">
    <reaction evidence="1 9">
        <text>a uridine in RNA = a pseudouridine in RNA</text>
        <dbReference type="Rhea" id="RHEA:48348"/>
        <dbReference type="Rhea" id="RHEA-COMP:12068"/>
        <dbReference type="Rhea" id="RHEA-COMP:12069"/>
        <dbReference type="ChEBI" id="CHEBI:65314"/>
        <dbReference type="ChEBI" id="CHEBI:65315"/>
    </reaction>
</comment>
<dbReference type="CDD" id="cd02869">
    <property type="entry name" value="PseudoU_synth_RluA_like"/>
    <property type="match status" value="1"/>
</dbReference>
<evidence type="ECO:0000313" key="12">
    <source>
        <dbReference type="Proteomes" id="UP000886787"/>
    </source>
</evidence>
<dbReference type="InterPro" id="IPR036986">
    <property type="entry name" value="S4_RNA-bd_sf"/>
</dbReference>
<evidence type="ECO:0000256" key="6">
    <source>
        <dbReference type="ARBA" id="ARBA00023235"/>
    </source>
</evidence>
<dbReference type="Pfam" id="PF01479">
    <property type="entry name" value="S4"/>
    <property type="match status" value="1"/>
</dbReference>
<dbReference type="InterPro" id="IPR006145">
    <property type="entry name" value="PsdUridine_synth_RsuA/RluA"/>
</dbReference>
<dbReference type="GO" id="GO:0120159">
    <property type="term" value="F:rRNA pseudouridine synthase activity"/>
    <property type="evidence" value="ECO:0007669"/>
    <property type="project" value="UniProtKB-ARBA"/>
</dbReference>
<comment type="catalytic activity">
    <reaction evidence="2">
        <text>uridine(955/2504/2580) in 23S rRNA = pseudouridine(955/2504/2580) in 23S rRNA</text>
        <dbReference type="Rhea" id="RHEA:42528"/>
        <dbReference type="Rhea" id="RHEA-COMP:10099"/>
        <dbReference type="Rhea" id="RHEA-COMP:10100"/>
        <dbReference type="ChEBI" id="CHEBI:65314"/>
        <dbReference type="ChEBI" id="CHEBI:65315"/>
        <dbReference type="EC" id="5.4.99.24"/>
    </reaction>
</comment>
<feature type="domain" description="RNA-binding S4" evidence="10">
    <location>
        <begin position="13"/>
        <end position="74"/>
    </location>
</feature>
<comment type="similarity">
    <text evidence="4 9">Belongs to the pseudouridine synthase RluA family.</text>
</comment>
<name>A0A9D0ZJ36_9FIRM</name>
<dbReference type="GO" id="GO:0000455">
    <property type="term" value="P:enzyme-directed rRNA pseudouridine synthesis"/>
    <property type="evidence" value="ECO:0007669"/>
    <property type="project" value="TreeGrafter"/>
</dbReference>
<dbReference type="NCBIfam" id="TIGR00005">
    <property type="entry name" value="rluA_subfam"/>
    <property type="match status" value="1"/>
</dbReference>
<dbReference type="EC" id="5.4.99.-" evidence="9"/>
<evidence type="ECO:0000256" key="1">
    <source>
        <dbReference type="ARBA" id="ARBA00000073"/>
    </source>
</evidence>
<dbReference type="InterPro" id="IPR050188">
    <property type="entry name" value="RluA_PseudoU_synthase"/>
</dbReference>
<dbReference type="InterPro" id="IPR002942">
    <property type="entry name" value="S4_RNA-bd"/>
</dbReference>
<dbReference type="SUPFAM" id="SSF55120">
    <property type="entry name" value="Pseudouridine synthase"/>
    <property type="match status" value="1"/>
</dbReference>
<evidence type="ECO:0000256" key="2">
    <source>
        <dbReference type="ARBA" id="ARBA00000381"/>
    </source>
</evidence>
<dbReference type="Proteomes" id="UP000886787">
    <property type="component" value="Unassembled WGS sequence"/>
</dbReference>
<dbReference type="PROSITE" id="PS50889">
    <property type="entry name" value="S4"/>
    <property type="match status" value="1"/>
</dbReference>
<dbReference type="InterPro" id="IPR006225">
    <property type="entry name" value="PsdUridine_synth_RluC/D"/>
</dbReference>
<feature type="active site" evidence="7">
    <location>
        <position position="146"/>
    </location>
</feature>
<comment type="caution">
    <text evidence="11">The sequence shown here is derived from an EMBL/GenBank/DDBJ whole genome shotgun (WGS) entry which is preliminary data.</text>
</comment>
<accession>A0A9D0ZJ36</accession>
<evidence type="ECO:0000256" key="5">
    <source>
        <dbReference type="ARBA" id="ARBA00022552"/>
    </source>
</evidence>
<dbReference type="SUPFAM" id="SSF55174">
    <property type="entry name" value="Alpha-L RNA-binding motif"/>
    <property type="match status" value="1"/>
</dbReference>
<evidence type="ECO:0000256" key="3">
    <source>
        <dbReference type="ARBA" id="ARBA00002876"/>
    </source>
</evidence>
<dbReference type="Gene3D" id="3.30.2350.10">
    <property type="entry name" value="Pseudouridine synthase"/>
    <property type="match status" value="1"/>
</dbReference>
<evidence type="ECO:0000259" key="10">
    <source>
        <dbReference type="SMART" id="SM00363"/>
    </source>
</evidence>
<dbReference type="Gene3D" id="3.10.290.10">
    <property type="entry name" value="RNA-binding S4 domain"/>
    <property type="match status" value="1"/>
</dbReference>
<dbReference type="SMART" id="SM00363">
    <property type="entry name" value="S4"/>
    <property type="match status" value="1"/>
</dbReference>
<reference evidence="11" key="2">
    <citation type="journal article" date="2021" name="PeerJ">
        <title>Extensive microbial diversity within the chicken gut microbiome revealed by metagenomics and culture.</title>
        <authorList>
            <person name="Gilroy R."/>
            <person name="Ravi A."/>
            <person name="Getino M."/>
            <person name="Pursley I."/>
            <person name="Horton D.L."/>
            <person name="Alikhan N.F."/>
            <person name="Baker D."/>
            <person name="Gharbi K."/>
            <person name="Hall N."/>
            <person name="Watson M."/>
            <person name="Adriaenssens E.M."/>
            <person name="Foster-Nyarko E."/>
            <person name="Jarju S."/>
            <person name="Secka A."/>
            <person name="Antonio M."/>
            <person name="Oren A."/>
            <person name="Chaudhuri R.R."/>
            <person name="La Ragione R."/>
            <person name="Hildebrand F."/>
            <person name="Pallen M.J."/>
        </authorList>
    </citation>
    <scope>NUCLEOTIDE SEQUENCE</scope>
    <source>
        <strain evidence="11">ChiSjej1B19-3389</strain>
    </source>
</reference>
<dbReference type="InterPro" id="IPR020103">
    <property type="entry name" value="PsdUridine_synth_cat_dom_sf"/>
</dbReference>
<dbReference type="Pfam" id="PF00849">
    <property type="entry name" value="PseudoU_synth_2"/>
    <property type="match status" value="1"/>
</dbReference>
<comment type="function">
    <text evidence="3">Responsible for synthesis of pseudouridine from uracil at positions 955, 2504 and 2580 in 23S ribosomal RNA.</text>
</comment>
<evidence type="ECO:0000313" key="11">
    <source>
        <dbReference type="EMBL" id="HIQ81373.1"/>
    </source>
</evidence>
<evidence type="ECO:0000256" key="9">
    <source>
        <dbReference type="RuleBase" id="RU362028"/>
    </source>
</evidence>
<dbReference type="CDD" id="cd00165">
    <property type="entry name" value="S4"/>
    <property type="match status" value="1"/>
</dbReference>
<organism evidence="11 12">
    <name type="scientific">Candidatus Scatavimonas merdigallinarum</name>
    <dbReference type="NCBI Taxonomy" id="2840914"/>
    <lineage>
        <taxon>Bacteria</taxon>
        <taxon>Bacillati</taxon>
        <taxon>Bacillota</taxon>
        <taxon>Clostridia</taxon>
        <taxon>Eubacteriales</taxon>
        <taxon>Oscillospiraceae</taxon>
        <taxon>Oscillospiraceae incertae sedis</taxon>
        <taxon>Candidatus Scatavimonas</taxon>
    </lineage>
</organism>
<dbReference type="EMBL" id="DVFW01000047">
    <property type="protein sequence ID" value="HIQ81373.1"/>
    <property type="molecule type" value="Genomic_DNA"/>
</dbReference>
<evidence type="ECO:0000256" key="4">
    <source>
        <dbReference type="ARBA" id="ARBA00010876"/>
    </source>
</evidence>
<dbReference type="PANTHER" id="PTHR21600">
    <property type="entry name" value="MITOCHONDRIAL RNA PSEUDOURIDINE SYNTHASE"/>
    <property type="match status" value="1"/>
</dbReference>
<dbReference type="GO" id="GO:0003723">
    <property type="term" value="F:RNA binding"/>
    <property type="evidence" value="ECO:0007669"/>
    <property type="project" value="UniProtKB-KW"/>
</dbReference>
<evidence type="ECO:0000256" key="7">
    <source>
        <dbReference type="PIRSR" id="PIRSR606225-1"/>
    </source>
</evidence>
<evidence type="ECO:0000256" key="8">
    <source>
        <dbReference type="PROSITE-ProRule" id="PRU00182"/>
    </source>
</evidence>
<sequence>MRTITIEKNDAGQRLDKFIAKRFNSMPKSLLYKYIRTKYIKLNGKKCLPDTILTPGDVITLYIKEEFFTPARKAYDFLKAPVKLNIVYEDQNILLLDKKPGLIVHPDRSYHFDSLVARLWHYLYDKGEYDPEKENSFSPALVNRIDRNTGGLVIAAKNAEALRVLNQKMKQRQIKKFYLCLVHGKMVQNSGTLKGYAIKNEMQNKVYITNTPGTHTKEICTRYRVLKEFADASLLEIELLTGRTHQIRAHLASIGHPLLGDRKYGKAENKKSPYAFQALYSYRLLFLFTGEQTALDYLSGKSFTVQNVPFMQSYKSDGLQTPGNPVINL</sequence>
<protein>
    <recommendedName>
        <fullName evidence="9">Pseudouridine synthase</fullName>
        <ecNumber evidence="9">5.4.99.-</ecNumber>
    </recommendedName>
</protein>
<dbReference type="PANTHER" id="PTHR21600:SF92">
    <property type="entry name" value="RIBOSOMAL LARGE SUBUNIT PSEUDOURIDINE SYNTHASE C"/>
    <property type="match status" value="1"/>
</dbReference>
<keyword evidence="8" id="KW-0694">RNA-binding</keyword>
<proteinExistence type="inferred from homology"/>
<reference evidence="11" key="1">
    <citation type="submission" date="2020-10" db="EMBL/GenBank/DDBJ databases">
        <authorList>
            <person name="Gilroy R."/>
        </authorList>
    </citation>
    <scope>NUCLEOTIDE SEQUENCE</scope>
    <source>
        <strain evidence="11">ChiSjej1B19-3389</strain>
    </source>
</reference>
<keyword evidence="5" id="KW-0698">rRNA processing</keyword>
<keyword evidence="6 9" id="KW-0413">Isomerase</keyword>
<dbReference type="AlphaFoldDB" id="A0A9D0ZJ36"/>